<dbReference type="EMBL" id="PXYX01000003">
    <property type="protein sequence ID" value="PSR29205.1"/>
    <property type="molecule type" value="Genomic_DNA"/>
</dbReference>
<dbReference type="Proteomes" id="UP000242705">
    <property type="component" value="Unassembled WGS sequence"/>
</dbReference>
<keyword evidence="1" id="KW-0812">Transmembrane</keyword>
<organism evidence="2 3">
    <name type="scientific">Sulfobacillus thermosulfidooxidans</name>
    <dbReference type="NCBI Taxonomy" id="28034"/>
    <lineage>
        <taxon>Bacteria</taxon>
        <taxon>Bacillati</taxon>
        <taxon>Bacillota</taxon>
        <taxon>Clostridia</taxon>
        <taxon>Eubacteriales</taxon>
        <taxon>Clostridiales Family XVII. Incertae Sedis</taxon>
        <taxon>Sulfobacillus</taxon>
    </lineage>
</organism>
<keyword evidence="1" id="KW-0472">Membrane</keyword>
<dbReference type="AlphaFoldDB" id="A0A1R0IHA0"/>
<comment type="caution">
    <text evidence="2">The sequence shown here is derived from an EMBL/GenBank/DDBJ whole genome shotgun (WGS) entry which is preliminary data.</text>
</comment>
<dbReference type="RefSeq" id="WP_020373279.1">
    <property type="nucleotide sequence ID" value="NZ_MDZD01000029.1"/>
</dbReference>
<feature type="transmembrane region" description="Helical" evidence="1">
    <location>
        <begin position="6"/>
        <end position="26"/>
    </location>
</feature>
<sequence length="77" mass="8794">MEKSPQAAFVMWVFLTVTTGILWVLLQYGRTLWLHTRTAYIRIAYLQQAGLLSNETEKCVNLEGKETSQEEGDEAKS</sequence>
<protein>
    <submittedName>
        <fullName evidence="2">Uncharacterized protein</fullName>
    </submittedName>
</protein>
<evidence type="ECO:0000313" key="3">
    <source>
        <dbReference type="Proteomes" id="UP000242705"/>
    </source>
</evidence>
<name>A0A1R0IHA0_SULTH</name>
<keyword evidence="1" id="KW-1133">Transmembrane helix</keyword>
<gene>
    <name evidence="2" type="ORF">C7B47_02465</name>
</gene>
<proteinExistence type="predicted"/>
<accession>A0A1R0IHA0</accession>
<evidence type="ECO:0000313" key="2">
    <source>
        <dbReference type="EMBL" id="PSR29205.1"/>
    </source>
</evidence>
<reference evidence="2 3" key="1">
    <citation type="journal article" date="2014" name="BMC Genomics">
        <title>Comparison of environmental and isolate Sulfobacillus genomes reveals diverse carbon, sulfur, nitrogen, and hydrogen metabolisms.</title>
        <authorList>
            <person name="Justice N.B."/>
            <person name="Norman A."/>
            <person name="Brown C.T."/>
            <person name="Singh A."/>
            <person name="Thomas B.C."/>
            <person name="Banfield J.F."/>
        </authorList>
    </citation>
    <scope>NUCLEOTIDE SEQUENCE [LARGE SCALE GENOMIC DNA]</scope>
    <source>
        <strain evidence="2">AMDSBA5</strain>
    </source>
</reference>
<evidence type="ECO:0000256" key="1">
    <source>
        <dbReference type="SAM" id="Phobius"/>
    </source>
</evidence>